<evidence type="ECO:0008006" key="4">
    <source>
        <dbReference type="Google" id="ProtNLM"/>
    </source>
</evidence>
<sequence length="393" mass="43841">MADTADATPVFLSGRWARVRCFVVVHASCCACLVLLQDALLKHHLRVVPDLQRQACRSGPAGAGRGEPVEATAHSSGEPAGLRVSTCSPLRDPAMPLERFGEVPDNRPRHGGSPVPDAGKQILLMHMRKAGGSTLRHWVRSACTVLKNRTDCAWEREGASINNYFYFEYLAGPRAKITIAIINIREPLRRTLSLVSMNIAQRDESCKVQDAKVLSSEKCLANNSVEAELQRIRECYSLRADAPVSADIAVPLYMCGADVYVKALAGTSDEHYVWSEAVGDSRHVNNKMFWGRASSQELERAKQRLVAFHGVAITEWLNFVAFEDFMAKIVMGLHNRIPFESAYRNQHNSRSGCITRFTPEQMRAAERMNEQDVALYDYAKRLVLQRMVDAGYC</sequence>
<evidence type="ECO:0000313" key="2">
    <source>
        <dbReference type="EMBL" id="CAK0875542.1"/>
    </source>
</evidence>
<protein>
    <recommendedName>
        <fullName evidence="4">Sulfotransferase</fullName>
    </recommendedName>
</protein>
<dbReference type="Proteomes" id="UP001189429">
    <property type="component" value="Unassembled WGS sequence"/>
</dbReference>
<evidence type="ECO:0000313" key="3">
    <source>
        <dbReference type="Proteomes" id="UP001189429"/>
    </source>
</evidence>
<gene>
    <name evidence="2" type="ORF">PCOR1329_LOCUS60186</name>
</gene>
<evidence type="ECO:0000256" key="1">
    <source>
        <dbReference type="SAM" id="MobiDB-lite"/>
    </source>
</evidence>
<name>A0ABN9VQ31_9DINO</name>
<reference evidence="2" key="1">
    <citation type="submission" date="2023-10" db="EMBL/GenBank/DDBJ databases">
        <authorList>
            <person name="Chen Y."/>
            <person name="Shah S."/>
            <person name="Dougan E. K."/>
            <person name="Thang M."/>
            <person name="Chan C."/>
        </authorList>
    </citation>
    <scope>NUCLEOTIDE SEQUENCE [LARGE SCALE GENOMIC DNA]</scope>
</reference>
<feature type="region of interest" description="Disordered" evidence="1">
    <location>
        <begin position="56"/>
        <end position="83"/>
    </location>
</feature>
<proteinExistence type="predicted"/>
<dbReference type="EMBL" id="CAUYUJ010017526">
    <property type="protein sequence ID" value="CAK0875542.1"/>
    <property type="molecule type" value="Genomic_DNA"/>
</dbReference>
<dbReference type="Gene3D" id="3.40.50.300">
    <property type="entry name" value="P-loop containing nucleotide triphosphate hydrolases"/>
    <property type="match status" value="1"/>
</dbReference>
<organism evidence="2 3">
    <name type="scientific">Prorocentrum cordatum</name>
    <dbReference type="NCBI Taxonomy" id="2364126"/>
    <lineage>
        <taxon>Eukaryota</taxon>
        <taxon>Sar</taxon>
        <taxon>Alveolata</taxon>
        <taxon>Dinophyceae</taxon>
        <taxon>Prorocentrales</taxon>
        <taxon>Prorocentraceae</taxon>
        <taxon>Prorocentrum</taxon>
    </lineage>
</organism>
<keyword evidence="3" id="KW-1185">Reference proteome</keyword>
<accession>A0ABN9VQ31</accession>
<comment type="caution">
    <text evidence="2">The sequence shown here is derived from an EMBL/GenBank/DDBJ whole genome shotgun (WGS) entry which is preliminary data.</text>
</comment>
<dbReference type="InterPro" id="IPR027417">
    <property type="entry name" value="P-loop_NTPase"/>
</dbReference>